<keyword evidence="3" id="KW-1185">Reference proteome</keyword>
<dbReference type="EMBL" id="VYZN01000036">
    <property type="protein sequence ID" value="KAE9533302.1"/>
    <property type="molecule type" value="Genomic_DNA"/>
</dbReference>
<feature type="region of interest" description="Disordered" evidence="1">
    <location>
        <begin position="138"/>
        <end position="157"/>
    </location>
</feature>
<proteinExistence type="predicted"/>
<organism evidence="2 3">
    <name type="scientific">Aphis glycines</name>
    <name type="common">Soybean aphid</name>
    <dbReference type="NCBI Taxonomy" id="307491"/>
    <lineage>
        <taxon>Eukaryota</taxon>
        <taxon>Metazoa</taxon>
        <taxon>Ecdysozoa</taxon>
        <taxon>Arthropoda</taxon>
        <taxon>Hexapoda</taxon>
        <taxon>Insecta</taxon>
        <taxon>Pterygota</taxon>
        <taxon>Neoptera</taxon>
        <taxon>Paraneoptera</taxon>
        <taxon>Hemiptera</taxon>
        <taxon>Sternorrhyncha</taxon>
        <taxon>Aphidomorpha</taxon>
        <taxon>Aphidoidea</taxon>
        <taxon>Aphididae</taxon>
        <taxon>Aphidini</taxon>
        <taxon>Aphis</taxon>
        <taxon>Aphis</taxon>
    </lineage>
</organism>
<evidence type="ECO:0000313" key="3">
    <source>
        <dbReference type="Proteomes" id="UP000475862"/>
    </source>
</evidence>
<dbReference type="AlphaFoldDB" id="A0A6G0TI70"/>
<evidence type="ECO:0000313" key="2">
    <source>
        <dbReference type="EMBL" id="KAE9533302.1"/>
    </source>
</evidence>
<name>A0A6G0TI70_APHGL</name>
<dbReference type="Proteomes" id="UP000475862">
    <property type="component" value="Unassembled WGS sequence"/>
</dbReference>
<evidence type="ECO:0000256" key="1">
    <source>
        <dbReference type="SAM" id="MobiDB-lite"/>
    </source>
</evidence>
<gene>
    <name evidence="2" type="ORF">AGLY_009343</name>
</gene>
<protein>
    <submittedName>
        <fullName evidence="2">Uncharacterized protein</fullName>
    </submittedName>
</protein>
<reference evidence="2 3" key="1">
    <citation type="submission" date="2019-08" db="EMBL/GenBank/DDBJ databases">
        <title>The genome of the soybean aphid Biotype 1, its phylome, world population structure and adaptation to the North American continent.</title>
        <authorList>
            <person name="Giordano R."/>
            <person name="Donthu R.K."/>
            <person name="Hernandez A.G."/>
            <person name="Wright C.L."/>
            <person name="Zimin A.V."/>
        </authorList>
    </citation>
    <scope>NUCLEOTIDE SEQUENCE [LARGE SCALE GENOMIC DNA]</scope>
    <source>
        <tissue evidence="2">Whole aphids</tissue>
    </source>
</reference>
<accession>A0A6G0TI70</accession>
<comment type="caution">
    <text evidence="2">The sequence shown here is derived from an EMBL/GenBank/DDBJ whole genome shotgun (WGS) entry which is preliminary data.</text>
</comment>
<sequence>MLRPQLNLKDILSMLNYNELNFNYVIIVGKDKNVLHFKQFFFYTGFKYNQIFNKSIYSSKFNHLHSGITTIDNSYIIHVDVIWAAGGRGSLRRNQLCLSAIAGNSGSSQPLSAFDKSLDSGGPRALPFRDILPLRMVEPSVSSSPGNNGKPVNSSTRMQPKLHISIGSPYFAPRITSASRHTSSEWLNFRTN</sequence>
<feature type="compositionally biased region" description="Polar residues" evidence="1">
    <location>
        <begin position="140"/>
        <end position="157"/>
    </location>
</feature>